<evidence type="ECO:0000256" key="1">
    <source>
        <dbReference type="SAM" id="Phobius"/>
    </source>
</evidence>
<dbReference type="AlphaFoldDB" id="A0A085GIU3"/>
<sequence length="296" mass="33004">MKDELRQTNTAAGYLGDYLRGEVPINQLIPQHEYILDTLNLEAELQKNTKHIMLLTLSEADAALNQLLNLVDPIATYAGNIKDMIDGTKNIHKLTSYYNDANKLVYNLKGLGIKASVYTEKSVQYVKITGYAGVRRILKGTRYAINNPQVLELGIGNAGKNGAIISGARFCVWFSFAYRTVELIFKNDYKVSDFIGDITIDAAKIIVTVFVTKIAMMIGAGLAATGFITLPIAGGCFLVVVIGFIITFALDYLDKRYQLSDKLKNYIQQGIQERKRVEEWNLKNLSPTLNSLREGF</sequence>
<dbReference type="eggNOG" id="ENOG502Z98M">
    <property type="taxonomic scope" value="Bacteria"/>
</dbReference>
<proteinExistence type="predicted"/>
<keyword evidence="1" id="KW-1133">Transmembrane helix</keyword>
<keyword evidence="1" id="KW-0812">Transmembrane</keyword>
<organism evidence="2 3">
    <name type="scientific">Buttiauxella agrestis ATCC 33320</name>
    <dbReference type="NCBI Taxonomy" id="1006004"/>
    <lineage>
        <taxon>Bacteria</taxon>
        <taxon>Pseudomonadati</taxon>
        <taxon>Pseudomonadota</taxon>
        <taxon>Gammaproteobacteria</taxon>
        <taxon>Enterobacterales</taxon>
        <taxon>Enterobacteriaceae</taxon>
        <taxon>Buttiauxella</taxon>
    </lineage>
</organism>
<name>A0A085GIU3_9ENTR</name>
<evidence type="ECO:0000313" key="3">
    <source>
        <dbReference type="Proteomes" id="UP000028653"/>
    </source>
</evidence>
<comment type="caution">
    <text evidence="2">The sequence shown here is derived from an EMBL/GenBank/DDBJ whole genome shotgun (WGS) entry which is preliminary data.</text>
</comment>
<dbReference type="STRING" id="1006004.GBAG_0704"/>
<reference evidence="2 3" key="1">
    <citation type="submission" date="2014-05" db="EMBL/GenBank/DDBJ databases">
        <title>ATOL: Assembling a taxonomically balanced genome-scale reconstruction of the evolutionary history of the Enterobacteriaceae.</title>
        <authorList>
            <person name="Plunkett G.III."/>
            <person name="Neeno-Eckwall E.C."/>
            <person name="Glasner J.D."/>
            <person name="Perna N.T."/>
        </authorList>
    </citation>
    <scope>NUCLEOTIDE SEQUENCE [LARGE SCALE GENOMIC DNA]</scope>
    <source>
        <strain evidence="2 3">ATCC 33320</strain>
    </source>
</reference>
<keyword evidence="1" id="KW-0472">Membrane</keyword>
<protein>
    <submittedName>
        <fullName evidence="2">Uncharacterized protein</fullName>
    </submittedName>
</protein>
<dbReference type="EMBL" id="JMPI01000018">
    <property type="protein sequence ID" value="KFC83638.1"/>
    <property type="molecule type" value="Genomic_DNA"/>
</dbReference>
<accession>A0A085GIU3</accession>
<keyword evidence="3" id="KW-1185">Reference proteome</keyword>
<dbReference type="OrthoDB" id="9204728at2"/>
<feature type="transmembrane region" description="Helical" evidence="1">
    <location>
        <begin position="230"/>
        <end position="253"/>
    </location>
</feature>
<evidence type="ECO:0000313" key="2">
    <source>
        <dbReference type="EMBL" id="KFC83638.1"/>
    </source>
</evidence>
<feature type="transmembrane region" description="Helical" evidence="1">
    <location>
        <begin position="205"/>
        <end position="224"/>
    </location>
</feature>
<dbReference type="Proteomes" id="UP000028653">
    <property type="component" value="Unassembled WGS sequence"/>
</dbReference>
<gene>
    <name evidence="2" type="ORF">GBAG_0704</name>
</gene>
<dbReference type="RefSeq" id="WP_051873627.1">
    <property type="nucleotide sequence ID" value="NZ_JMPI01000018.1"/>
</dbReference>